<dbReference type="PANTHER" id="PTHR10039:SF5">
    <property type="entry name" value="NACHT DOMAIN-CONTAINING PROTEIN"/>
    <property type="match status" value="1"/>
</dbReference>
<evidence type="ECO:0000256" key="1">
    <source>
        <dbReference type="ARBA" id="ARBA00022737"/>
    </source>
</evidence>
<dbReference type="EMBL" id="CAJPDS010000126">
    <property type="protein sequence ID" value="CAF9939218.1"/>
    <property type="molecule type" value="Genomic_DNA"/>
</dbReference>
<dbReference type="InterPro" id="IPR056884">
    <property type="entry name" value="NPHP3-like_N"/>
</dbReference>
<comment type="caution">
    <text evidence="3">The sequence shown here is derived from an EMBL/GenBank/DDBJ whole genome shotgun (WGS) entry which is preliminary data.</text>
</comment>
<reference evidence="3" key="1">
    <citation type="submission" date="2021-03" db="EMBL/GenBank/DDBJ databases">
        <authorList>
            <person name="Tagirdzhanova G."/>
        </authorList>
    </citation>
    <scope>NUCLEOTIDE SEQUENCE</scope>
</reference>
<sequence length="711" mass="81291">MDPVTAFGLAARVFQVLGFSLKAAKTCHELYKDGSLAENREVQNVMDELAKATDRLTITTSQATTSPSQEDLEIINLSIKCSELSKVLHVELNKLTVNRRGLRQSISKGVQASRRKELLKKKQNLLEKYQRVLATHILTKLDTRSLKATHDIHLLDRNIQALIQALDNGQNTVEKLLASHNREIRDHFENQLKSYKRSVTDHAAHQRFLESLSFSEINSRQEQIPEAFKQTCRWIFDTPTDKGRVRDGQLYNFHDWLRSGKGASLLYQIASKCPELVNVLKSQSSQSIRGIESSTTLYAAWTDQRLLSVLETFMGQMPAHLSLCAFIDGLDEFSGDEDLLLDIVRLFSKAPQCKICVSSRPEQVFRQEFQECPLLRVQDFNYKDIHRMATGKLIPVLEKHLDKSEHLYAHSVAQFVDTLIEKASGVFLWLDLMIRDLIKGAKNGDTIEQLQSRLERAPATINGIYAHIFESLDPIYHQEGLRYFAILFAAEELEIPVTLLRLVCAEGKSWDHTVQFDLDYFSTTNFELTCQRLENRFGACCGGLIDISDRREYEYLEDELWKDEDMEVEKDTIILPKDREINFTHKTAMEYVRERYTHLLGPLSLMEANAYLAQGGIGFLTLLSSKHKCGSNAEATLIFGKSLRDTMDTISTLGHPVSDPNISKSFSSIQINLLNRMFRLLQEIHDYSYHSGQEYWSNETFTANLLDPKYS</sequence>
<dbReference type="Proteomes" id="UP000664521">
    <property type="component" value="Unassembled WGS sequence"/>
</dbReference>
<name>A0A8H3J273_9LECA</name>
<dbReference type="PANTHER" id="PTHR10039">
    <property type="entry name" value="AMELOGENIN"/>
    <property type="match status" value="1"/>
</dbReference>
<keyword evidence="4" id="KW-1185">Reference proteome</keyword>
<dbReference type="AlphaFoldDB" id="A0A8H3J273"/>
<keyword evidence="1" id="KW-0677">Repeat</keyword>
<dbReference type="Pfam" id="PF24883">
    <property type="entry name" value="NPHP3_N"/>
    <property type="match status" value="1"/>
</dbReference>
<proteinExistence type="predicted"/>
<accession>A0A8H3J273</accession>
<protein>
    <recommendedName>
        <fullName evidence="2">Nephrocystin 3-like N-terminal domain-containing protein</fullName>
    </recommendedName>
</protein>
<evidence type="ECO:0000313" key="4">
    <source>
        <dbReference type="Proteomes" id="UP000664521"/>
    </source>
</evidence>
<evidence type="ECO:0000259" key="2">
    <source>
        <dbReference type="Pfam" id="PF24883"/>
    </source>
</evidence>
<evidence type="ECO:0000313" key="3">
    <source>
        <dbReference type="EMBL" id="CAF9939218.1"/>
    </source>
</evidence>
<gene>
    <name evidence="3" type="ORF">HETSPECPRED_001517</name>
</gene>
<feature type="domain" description="Nephrocystin 3-like N-terminal" evidence="2">
    <location>
        <begin position="263"/>
        <end position="360"/>
    </location>
</feature>
<organism evidence="3 4">
    <name type="scientific">Heterodermia speciosa</name>
    <dbReference type="NCBI Taxonomy" id="116794"/>
    <lineage>
        <taxon>Eukaryota</taxon>
        <taxon>Fungi</taxon>
        <taxon>Dikarya</taxon>
        <taxon>Ascomycota</taxon>
        <taxon>Pezizomycotina</taxon>
        <taxon>Lecanoromycetes</taxon>
        <taxon>OSLEUM clade</taxon>
        <taxon>Lecanoromycetidae</taxon>
        <taxon>Caliciales</taxon>
        <taxon>Physciaceae</taxon>
        <taxon>Heterodermia</taxon>
    </lineage>
</organism>
<dbReference type="OrthoDB" id="443402at2759"/>